<protein>
    <submittedName>
        <fullName evidence="1">Uncharacterized protein</fullName>
    </submittedName>
</protein>
<dbReference type="InterPro" id="IPR023214">
    <property type="entry name" value="HAD_sf"/>
</dbReference>
<dbReference type="STRING" id="391626.OAN307_c26700"/>
<organism evidence="1 2">
    <name type="scientific">Octadecabacter antarcticus 307</name>
    <dbReference type="NCBI Taxonomy" id="391626"/>
    <lineage>
        <taxon>Bacteria</taxon>
        <taxon>Pseudomonadati</taxon>
        <taxon>Pseudomonadota</taxon>
        <taxon>Alphaproteobacteria</taxon>
        <taxon>Rhodobacterales</taxon>
        <taxon>Roseobacteraceae</taxon>
        <taxon>Octadecabacter</taxon>
    </lineage>
</organism>
<evidence type="ECO:0000313" key="2">
    <source>
        <dbReference type="Proteomes" id="UP000005307"/>
    </source>
</evidence>
<dbReference type="AlphaFoldDB" id="M9R6H0"/>
<name>M9R6H0_9RHOB</name>
<dbReference type="EMBL" id="CP003740">
    <property type="protein sequence ID" value="AGI68254.1"/>
    <property type="molecule type" value="Genomic_DNA"/>
</dbReference>
<proteinExistence type="predicted"/>
<dbReference type="eggNOG" id="COG0637">
    <property type="taxonomic scope" value="Bacteria"/>
</dbReference>
<sequence length="58" mass="6379">MKREPNAVGKTLAELSEMLKSKIAQLPAHATNILKDSGADHVIDTIRDLPDLVSQLER</sequence>
<dbReference type="HOGENOM" id="CLU_2974916_0_0_5"/>
<reference evidence="1 2" key="1">
    <citation type="journal article" date="2013" name="PLoS ONE">
        <title>Poles Apart: Arctic and Antarctic Octadecabacter strains Share High Genome Plasticity and a New Type of Xanthorhodopsin.</title>
        <authorList>
            <person name="Vollmers J."/>
            <person name="Voget S."/>
            <person name="Dietrich S."/>
            <person name="Gollnow K."/>
            <person name="Smits M."/>
            <person name="Meyer K."/>
            <person name="Brinkhoff T."/>
            <person name="Simon M."/>
            <person name="Daniel R."/>
        </authorList>
    </citation>
    <scope>NUCLEOTIDE SEQUENCE [LARGE SCALE GENOMIC DNA]</scope>
    <source>
        <strain evidence="1 2">307</strain>
    </source>
</reference>
<dbReference type="RefSeq" id="WP_015500251.1">
    <property type="nucleotide sequence ID" value="NC_020911.1"/>
</dbReference>
<gene>
    <name evidence="1" type="ORF">OAN307_c26700</name>
</gene>
<dbReference type="Proteomes" id="UP000005307">
    <property type="component" value="Chromosome"/>
</dbReference>
<accession>M9R6H0</accession>
<dbReference type="Gene3D" id="3.40.50.1000">
    <property type="entry name" value="HAD superfamily/HAD-like"/>
    <property type="match status" value="1"/>
</dbReference>
<dbReference type="KEGG" id="oat:OAN307_c26700"/>
<evidence type="ECO:0000313" key="1">
    <source>
        <dbReference type="EMBL" id="AGI68254.1"/>
    </source>
</evidence>
<keyword evidence="2" id="KW-1185">Reference proteome</keyword>